<evidence type="ECO:0000313" key="13">
    <source>
        <dbReference type="Proteomes" id="UP000515135"/>
    </source>
</evidence>
<dbReference type="RefSeq" id="XP_019617490.1">
    <property type="nucleotide sequence ID" value="XM_019761931.1"/>
</dbReference>
<proteinExistence type="inferred from homology"/>
<dbReference type="Pfam" id="PF01762">
    <property type="entry name" value="Galactosyl_T"/>
    <property type="match status" value="1"/>
</dbReference>
<evidence type="ECO:0000256" key="1">
    <source>
        <dbReference type="ARBA" id="ARBA00004323"/>
    </source>
</evidence>
<evidence type="ECO:0000256" key="8">
    <source>
        <dbReference type="ARBA" id="ARBA00022989"/>
    </source>
</evidence>
<evidence type="ECO:0000313" key="14">
    <source>
        <dbReference type="RefSeq" id="XP_019617486.1"/>
    </source>
</evidence>
<evidence type="ECO:0000256" key="9">
    <source>
        <dbReference type="ARBA" id="ARBA00023034"/>
    </source>
</evidence>
<dbReference type="Proteomes" id="UP000515135">
    <property type="component" value="Unplaced"/>
</dbReference>
<gene>
    <name evidence="14 15 16 17 18" type="primary">LOC109464844</name>
</gene>
<sequence length="338" mass="39083">MKTVPQRTRMWILLIVFVFFVAYTALWTASSSYEKVGALRSEPPKKYSWYIPAADYHLDFIISPGEKCKDPDLFLVVMVTSRHAHFEARAAIRETWGNATRIMGYKLATLFVIGRTDDPSLQRTIVEEGRRYGDIVQMDSYESYENLTLKTISALKWTSMNCRQAKFVMKTDDDVFVNYPRLVRTLADFRQTAEEKNLMLGCVVSWAFPVRTPGKKWYMDTDIFPRWLYPPYCIGSGYVMSSDVAHRLYMTSLKVPIVQIEDVYLGICAEKAGIKPRNHPEFGCWKNTAYAYCKFKELLTAHGLKPRDLAEAWADMKVKGDRNCSVKESLLEKFHDLF</sequence>
<dbReference type="SUPFAM" id="SSF53448">
    <property type="entry name" value="Nucleotide-diphospho-sugar transferases"/>
    <property type="match status" value="1"/>
</dbReference>
<evidence type="ECO:0000313" key="16">
    <source>
        <dbReference type="RefSeq" id="XP_019617489.1"/>
    </source>
</evidence>
<reference evidence="14 15" key="1">
    <citation type="submission" date="2025-04" db="UniProtKB">
        <authorList>
            <consortium name="RefSeq"/>
        </authorList>
    </citation>
    <scope>IDENTIFICATION</scope>
    <source>
        <tissue evidence="14 15">Gonad</tissue>
    </source>
</reference>
<dbReference type="AlphaFoldDB" id="A0A6P4YFD6"/>
<organism evidence="13 15">
    <name type="scientific">Branchiostoma belcheri</name>
    <name type="common">Amphioxus</name>
    <dbReference type="NCBI Taxonomy" id="7741"/>
    <lineage>
        <taxon>Eukaryota</taxon>
        <taxon>Metazoa</taxon>
        <taxon>Chordata</taxon>
        <taxon>Cephalochordata</taxon>
        <taxon>Leptocardii</taxon>
        <taxon>Amphioxiformes</taxon>
        <taxon>Branchiostomatidae</taxon>
        <taxon>Branchiostoma</taxon>
    </lineage>
</organism>
<evidence type="ECO:0000313" key="18">
    <source>
        <dbReference type="RefSeq" id="XP_019617491.1"/>
    </source>
</evidence>
<protein>
    <recommendedName>
        <fullName evidence="12">Hexosyltransferase</fullName>
        <ecNumber evidence="12">2.4.1.-</ecNumber>
    </recommendedName>
</protein>
<evidence type="ECO:0000256" key="4">
    <source>
        <dbReference type="ARBA" id="ARBA00022676"/>
    </source>
</evidence>
<keyword evidence="13" id="KW-1185">Reference proteome</keyword>
<keyword evidence="4 12" id="KW-0328">Glycosyltransferase</keyword>
<dbReference type="InterPro" id="IPR002659">
    <property type="entry name" value="Glyco_trans_31"/>
</dbReference>
<keyword evidence="8" id="KW-1133">Transmembrane helix</keyword>
<keyword evidence="6" id="KW-0812">Transmembrane</keyword>
<name>A0A6P4YFD6_BRABE</name>
<evidence type="ECO:0000256" key="2">
    <source>
        <dbReference type="ARBA" id="ARBA00004922"/>
    </source>
</evidence>
<comment type="pathway">
    <text evidence="2">Protein modification; protein glycosylation.</text>
</comment>
<evidence type="ECO:0000256" key="3">
    <source>
        <dbReference type="ARBA" id="ARBA00008661"/>
    </source>
</evidence>
<accession>A0A6P4YFD6</accession>
<evidence type="ECO:0000256" key="12">
    <source>
        <dbReference type="RuleBase" id="RU363063"/>
    </source>
</evidence>
<evidence type="ECO:0000256" key="6">
    <source>
        <dbReference type="ARBA" id="ARBA00022692"/>
    </source>
</evidence>
<dbReference type="PANTHER" id="PTHR11214">
    <property type="entry name" value="BETA-1,3-N-ACETYLGLUCOSAMINYLTRANSFERASE"/>
    <property type="match status" value="1"/>
</dbReference>
<dbReference type="PANTHER" id="PTHR11214:SF379">
    <property type="entry name" value="HEXOSYLTRANSFERASE-RELATED"/>
    <property type="match status" value="1"/>
</dbReference>
<keyword evidence="10" id="KW-0472">Membrane</keyword>
<dbReference type="Gene3D" id="3.90.550.50">
    <property type="match status" value="1"/>
</dbReference>
<evidence type="ECO:0000256" key="7">
    <source>
        <dbReference type="ARBA" id="ARBA00022968"/>
    </source>
</evidence>
<dbReference type="EC" id="2.4.1.-" evidence="12"/>
<dbReference type="RefSeq" id="XP_019617489.1">
    <property type="nucleotide sequence ID" value="XM_019761930.1"/>
</dbReference>
<evidence type="ECO:0000313" key="17">
    <source>
        <dbReference type="RefSeq" id="XP_019617490.1"/>
    </source>
</evidence>
<keyword evidence="7" id="KW-0735">Signal-anchor</keyword>
<keyword evidence="5" id="KW-0808">Transferase</keyword>
<dbReference type="RefSeq" id="XP_019617486.1">
    <property type="nucleotide sequence ID" value="XM_019761927.1"/>
</dbReference>
<comment type="similarity">
    <text evidence="3 12">Belongs to the glycosyltransferase 31 family.</text>
</comment>
<keyword evidence="11" id="KW-0325">Glycoprotein</keyword>
<evidence type="ECO:0000256" key="11">
    <source>
        <dbReference type="ARBA" id="ARBA00023180"/>
    </source>
</evidence>
<keyword evidence="9 12" id="KW-0333">Golgi apparatus</keyword>
<evidence type="ECO:0000256" key="10">
    <source>
        <dbReference type="ARBA" id="ARBA00023136"/>
    </source>
</evidence>
<dbReference type="KEGG" id="bbel:109464844"/>
<dbReference type="RefSeq" id="XP_019617487.1">
    <property type="nucleotide sequence ID" value="XM_019761928.1"/>
</dbReference>
<evidence type="ECO:0000313" key="15">
    <source>
        <dbReference type="RefSeq" id="XP_019617487.1"/>
    </source>
</evidence>
<dbReference type="GO" id="GO:0000139">
    <property type="term" value="C:Golgi membrane"/>
    <property type="evidence" value="ECO:0007669"/>
    <property type="project" value="UniProtKB-SubCell"/>
</dbReference>
<dbReference type="GeneID" id="109464844"/>
<dbReference type="GO" id="GO:0006493">
    <property type="term" value="P:protein O-linked glycosylation"/>
    <property type="evidence" value="ECO:0007669"/>
    <property type="project" value="TreeGrafter"/>
</dbReference>
<dbReference type="OrthoDB" id="5957813at2759"/>
<comment type="subcellular location">
    <subcellularLocation>
        <location evidence="1 12">Golgi apparatus membrane</location>
        <topology evidence="1 12">Single-pass type II membrane protein</topology>
    </subcellularLocation>
</comment>
<evidence type="ECO:0000256" key="5">
    <source>
        <dbReference type="ARBA" id="ARBA00022679"/>
    </source>
</evidence>
<dbReference type="RefSeq" id="XP_019617491.1">
    <property type="nucleotide sequence ID" value="XM_019761932.1"/>
</dbReference>
<dbReference type="GO" id="GO:0016758">
    <property type="term" value="F:hexosyltransferase activity"/>
    <property type="evidence" value="ECO:0007669"/>
    <property type="project" value="InterPro"/>
</dbReference>
<dbReference type="InterPro" id="IPR029044">
    <property type="entry name" value="Nucleotide-diphossugar_trans"/>
</dbReference>
<dbReference type="FunFam" id="3.90.550.50:FF:000001">
    <property type="entry name" value="Hexosyltransferase"/>
    <property type="match status" value="1"/>
</dbReference>